<dbReference type="InterPro" id="IPR052994">
    <property type="entry name" value="Tiny_macrocysts_regulators"/>
</dbReference>
<feature type="transmembrane region" description="Helical" evidence="2">
    <location>
        <begin position="1619"/>
        <end position="1641"/>
    </location>
</feature>
<dbReference type="InterPro" id="IPR057352">
    <property type="entry name" value="TPR_TmcB/C"/>
</dbReference>
<evidence type="ECO:0000313" key="4">
    <source>
        <dbReference type="EMBL" id="KNC46483.1"/>
    </source>
</evidence>
<feature type="transmembrane region" description="Helical" evidence="2">
    <location>
        <begin position="266"/>
        <end position="289"/>
    </location>
</feature>
<evidence type="ECO:0000313" key="5">
    <source>
        <dbReference type="Proteomes" id="UP000054408"/>
    </source>
</evidence>
<feature type="compositionally biased region" description="Low complexity" evidence="1">
    <location>
        <begin position="1197"/>
        <end position="1208"/>
    </location>
</feature>
<keyword evidence="2" id="KW-1133">Transmembrane helix</keyword>
<feature type="transmembrane region" description="Helical" evidence="2">
    <location>
        <begin position="325"/>
        <end position="348"/>
    </location>
</feature>
<feature type="region of interest" description="Disordered" evidence="1">
    <location>
        <begin position="1937"/>
        <end position="1960"/>
    </location>
</feature>
<evidence type="ECO:0000259" key="3">
    <source>
        <dbReference type="Pfam" id="PF25474"/>
    </source>
</evidence>
<dbReference type="eggNOG" id="ENOG502S3MF">
    <property type="taxonomic scope" value="Eukaryota"/>
</dbReference>
<feature type="transmembrane region" description="Helical" evidence="2">
    <location>
        <begin position="1359"/>
        <end position="1381"/>
    </location>
</feature>
<feature type="compositionally biased region" description="Polar residues" evidence="1">
    <location>
        <begin position="1906"/>
        <end position="1915"/>
    </location>
</feature>
<feature type="compositionally biased region" description="Basic residues" evidence="1">
    <location>
        <begin position="1216"/>
        <end position="1251"/>
    </location>
</feature>
<feature type="transmembrane region" description="Helical" evidence="2">
    <location>
        <begin position="2286"/>
        <end position="2313"/>
    </location>
</feature>
<dbReference type="Proteomes" id="UP000054408">
    <property type="component" value="Unassembled WGS sequence"/>
</dbReference>
<dbReference type="GeneID" id="25562563"/>
<proteinExistence type="predicted"/>
<keyword evidence="2" id="KW-0472">Membrane</keyword>
<feature type="region of interest" description="Disordered" evidence="1">
    <location>
        <begin position="1777"/>
        <end position="1796"/>
    </location>
</feature>
<feature type="transmembrane region" description="Helical" evidence="2">
    <location>
        <begin position="151"/>
        <end position="181"/>
    </location>
</feature>
<evidence type="ECO:0000256" key="1">
    <source>
        <dbReference type="SAM" id="MobiDB-lite"/>
    </source>
</evidence>
<feature type="transmembrane region" description="Helical" evidence="2">
    <location>
        <begin position="2066"/>
        <end position="2086"/>
    </location>
</feature>
<feature type="compositionally biased region" description="Basic and acidic residues" evidence="1">
    <location>
        <begin position="1116"/>
        <end position="1129"/>
    </location>
</feature>
<feature type="transmembrane region" description="Helical" evidence="2">
    <location>
        <begin position="301"/>
        <end position="319"/>
    </location>
</feature>
<feature type="compositionally biased region" description="Low complexity" evidence="1">
    <location>
        <begin position="1872"/>
        <end position="1905"/>
    </location>
</feature>
<feature type="transmembrane region" description="Helical" evidence="2">
    <location>
        <begin position="201"/>
        <end position="224"/>
    </location>
</feature>
<feature type="compositionally biased region" description="Polar residues" evidence="1">
    <location>
        <begin position="1805"/>
        <end position="1819"/>
    </location>
</feature>
<sequence length="2353" mass="250751">MGEAFATVSDGSLDTSVLSGADDDNLSDIGLGRSSASWRAVLEMTVFDAMFAIVSRSSSQPIFSILVLLIEFGQIAAFAFHKTFEWGPWSGDVMTPTLNVVSLRLVFSSFDVFRVVNALVYAALLLAWADAVYVGLALRDSSRVRIWPLRLLRYAVAFAVTVLYIPIMSILLTPLACDYAVDPPVLYDYSDTKCVTGEVVTYGVISGVLMVMFLCATAALSLVYFHDSPDSGHLLARPHARVDCATHVAKSVLLLAFAILPNERTLLGVILIGCTASIFGLHVVFMALYNTRLQVARTGGFLALTWLASMALGTVGGNGEDSNSNAMFVAALAGVPVFAVLGAAIGGWRLMYVRRRHALNAVVPLSREGKKLRKFHLVTDVELVARALIESANVDAANTVFRAGFEQFPDSVFLLLCYVRFLASVGNTAMAHAYLDQSLALPARVDLRFLRYRKLREVEQAQLARGLTTGTMDLISYVQFETMLRTARSHHNAAIRSLANFWRTLLRSDRAFLERSAKLIARIDESERSANNYYRQLVRKYPNTPGLLVSYATFLDQVSNRPILAERFLRKARRVAMATATDEGGGGGAGAGAGGTGGVGGPDDTGAMALVNGAIDAIVTLSEGGGIASVNSHARKLLGYDNSKTAKVALRGEPFMTTLLMPPFSDWQDALLGSASSLTRTFVFDMKCADRSRKRVALSLVRTRARAAQYIAVMRPLPEADTRVAVYCLRGGAVVGVSGKPEQLLGIHSDALMGTHIMALFPSSGPGVQAASGSVANWLSTMSATASTYEAHTRLVRNGKGEQVPVVVTGLFLGGSGHDSIGMLVLNTVSAFSMEVVISPAGHILSTTSGTTEALFGVSEHSILGLGLGELFALNGGDGDEGAENGVGLDGSETVASGGGAGEETNMVASTIVHATFGRALRLVQNVSMAGPQATPADHLSLWFKSQDEASLVYSIAKEHSDDVGSHVPVMLVPLPLLEEADRGEALCMMQTHPHVTSRVSLPVIAVGYVEESGTIRLLMIPLAPQDGDAALTPSSSLTGQSSIGRMPSGTSKQSSGRMSSGRQTSGRMPRVGPSMSSLRAGNRSPGSRVAPPRSTLALASPFDSVGASASGAELSDERSLFVASRDDEPPSPTTRSAFDETSDVLLGERSGRRKRSTSRASVSSVMTGWPRQQRRRSMLAPSTLVRGAAPGELRRSGLPPRSRSSSRQTGVRPRTPPRSRKASKNTHRRKHSRSRSRSRSQSRSRSRTTRRGSVTLQSLEALVDVAMEAESGHGSAGGSARESRRRGRDVDEVATDVGALADETRLVSTEEHAMVTSARARLAARRRVAQQADSDVATSLRAIRSKTEHSISQLGKRVAAFAIILALLCLSVFVASSILLDQAREQPQRAQGAAMRVAGLARTVGAVEAVYLLERADTLWANGSVLAEPELRELNSLLLGGQESFASEASVQTTMARLVDEIGVGLEAMLYGHGMLASTEGLHDPQAKIASLHEGAAQVELYHFEGFGEVAATWPSSINLGARVRGDPYNVREALHVVRDAAVSYASYIRRKLQLPMATVGSNTSATAEPAAWASSVTDPVDDALFVLYNGRQSLRVALEAAVEVEQEVASQTNARSLVVLCALTGAMVAIHVAAVFVIVRPSLRAASKRRWATISVFLAIPKTAVARLMRGGVYASTSAGEMARSGGGTAGVPFDSGEGDIDGPKPQLSLLKAMSLSDDCLASSVGGYQFADIPKVKPRMTPLGSPNVQVYSIPNKHGQGAPVGRKTVAELQTKARSRSRSQSLNQQELNDSRDGVVGLSQTTHLAEGSSQATTSPAVNMVPPSAASGSYDAANTSVRSQSSLATTSDAETPAEIGESRGMPKIVSGQPSASSSSPSSSSSSSSMESSCVASPDDSGPTPSGPVNNAASSSSCDGLVQHDSIVIVRAPRVRLKRATSYGEDEQHEEVEGNEGADRLGNDSLGLADAGVSIIMNEASMELGAGVMDSHVLRDMGTLAPRRVGFLSNQELSTVRSKSSPEKSDAYNSRLASMQSGSATELAWRKTVGQQRARTAMQRDDVEVRQRWVLWGMMGLVVVLAFSLLALVELQYMVNVSSIVAVAGSRMALNEDIFTFGLEMNMMESTKLGAFTRAVVPFAAVPWDDVLARPTVATVRFRAHGSGTSARERLGQSLQRMRDAQQTITLRKRNNFDVPPQDKLEKSGACLVVDAPCRTPGEPLFEMVANGLAHMLLELVRVGRELVRASASRLGPAVAELGVITSVCPREGRSGTALSVQLYADADDIRVLLWWIPLVALLLQLVVFGTFMLVVLVPMIQTLRAGNRRTLFMLGLLPHEVVLAVPEVAAFFSLDREYA</sequence>
<name>A0A0L0D596_THETB</name>
<dbReference type="Pfam" id="PF25474">
    <property type="entry name" value="TPR_TmcB"/>
    <property type="match status" value="1"/>
</dbReference>
<dbReference type="PANTHER" id="PTHR31600">
    <property type="entry name" value="TINY MACROCYSTS PROTEIN B-RELATED"/>
    <property type="match status" value="1"/>
</dbReference>
<evidence type="ECO:0000256" key="2">
    <source>
        <dbReference type="SAM" id="Phobius"/>
    </source>
</evidence>
<feature type="transmembrane region" description="Helical" evidence="2">
    <location>
        <begin position="118"/>
        <end position="139"/>
    </location>
</feature>
<gene>
    <name evidence="4" type="ORF">AMSG_02918</name>
</gene>
<reference evidence="4 5" key="1">
    <citation type="submission" date="2010-05" db="EMBL/GenBank/DDBJ databases">
        <title>The Genome Sequence of Thecamonas trahens ATCC 50062.</title>
        <authorList>
            <consortium name="The Broad Institute Genome Sequencing Platform"/>
            <person name="Russ C."/>
            <person name="Cuomo C."/>
            <person name="Shea T."/>
            <person name="Young S.K."/>
            <person name="Zeng Q."/>
            <person name="Koehrsen M."/>
            <person name="Haas B."/>
            <person name="Borodovsky M."/>
            <person name="Guigo R."/>
            <person name="Alvarado L."/>
            <person name="Berlin A."/>
            <person name="Bochicchio J."/>
            <person name="Borenstein D."/>
            <person name="Chapman S."/>
            <person name="Chen Z."/>
            <person name="Freedman E."/>
            <person name="Gellesch M."/>
            <person name="Goldberg J."/>
            <person name="Griggs A."/>
            <person name="Gujja S."/>
            <person name="Heilman E."/>
            <person name="Heiman D."/>
            <person name="Hepburn T."/>
            <person name="Howarth C."/>
            <person name="Jen D."/>
            <person name="Larson L."/>
            <person name="Mehta T."/>
            <person name="Park D."/>
            <person name="Pearson M."/>
            <person name="Roberts A."/>
            <person name="Saif S."/>
            <person name="Shenoy N."/>
            <person name="Sisk P."/>
            <person name="Stolte C."/>
            <person name="Sykes S."/>
            <person name="Thomson T."/>
            <person name="Walk T."/>
            <person name="White J."/>
            <person name="Yandava C."/>
            <person name="Burger G."/>
            <person name="Gray M.W."/>
            <person name="Holland P.W.H."/>
            <person name="King N."/>
            <person name="Lang F.B.F."/>
            <person name="Roger A.J."/>
            <person name="Ruiz-Trillo I."/>
            <person name="Lander E."/>
            <person name="Nusbaum C."/>
        </authorList>
    </citation>
    <scope>NUCLEOTIDE SEQUENCE [LARGE SCALE GENOMIC DNA]</scope>
    <source>
        <strain evidence="4 5">ATCC 50062</strain>
    </source>
</reference>
<feature type="compositionally biased region" description="Polar residues" evidence="1">
    <location>
        <begin position="1834"/>
        <end position="1851"/>
    </location>
</feature>
<keyword evidence="5" id="KW-1185">Reference proteome</keyword>
<dbReference type="RefSeq" id="XP_013760264.1">
    <property type="nucleotide sequence ID" value="XM_013904810.1"/>
</dbReference>
<dbReference type="PANTHER" id="PTHR31600:SF2">
    <property type="entry name" value="GAMETE ENRICHED GENE 10 PROTEIN-RELATED"/>
    <property type="match status" value="1"/>
</dbReference>
<keyword evidence="2" id="KW-0812">Transmembrane</keyword>
<feature type="region of interest" description="Disordered" evidence="1">
    <location>
        <begin position="1805"/>
        <end position="1915"/>
    </location>
</feature>
<accession>A0A0L0D596</accession>
<feature type="transmembrane region" description="Helical" evidence="2">
    <location>
        <begin position="2325"/>
        <end position="2348"/>
    </location>
</feature>
<organism evidence="4 5">
    <name type="scientific">Thecamonas trahens ATCC 50062</name>
    <dbReference type="NCBI Taxonomy" id="461836"/>
    <lineage>
        <taxon>Eukaryota</taxon>
        <taxon>Apusozoa</taxon>
        <taxon>Apusomonadida</taxon>
        <taxon>Apusomonadidae</taxon>
        <taxon>Thecamonas</taxon>
    </lineage>
</organism>
<feature type="region of interest" description="Disordered" evidence="1">
    <location>
        <begin position="1031"/>
        <end position="1292"/>
    </location>
</feature>
<dbReference type="OrthoDB" id="2156462at2759"/>
<protein>
    <recommendedName>
        <fullName evidence="3">TmcB/TmcC TPR repeats domain-containing protein</fullName>
    </recommendedName>
</protein>
<feature type="transmembrane region" description="Helical" evidence="2">
    <location>
        <begin position="61"/>
        <end position="80"/>
    </location>
</feature>
<dbReference type="EMBL" id="GL349443">
    <property type="protein sequence ID" value="KNC46483.1"/>
    <property type="molecule type" value="Genomic_DNA"/>
</dbReference>
<dbReference type="STRING" id="461836.A0A0L0D596"/>
<feature type="compositionally biased region" description="Polar residues" evidence="1">
    <location>
        <begin position="1033"/>
        <end position="1067"/>
    </location>
</feature>
<feature type="compositionally biased region" description="Acidic residues" evidence="1">
    <location>
        <begin position="1941"/>
        <end position="1953"/>
    </location>
</feature>
<feature type="domain" description="TmcB/TmcC TPR repeats" evidence="3">
    <location>
        <begin position="466"/>
        <end position="577"/>
    </location>
</feature>
<feature type="transmembrane region" description="Helical" evidence="2">
    <location>
        <begin position="244"/>
        <end position="260"/>
    </location>
</feature>